<dbReference type="AlphaFoldDB" id="A0A834Z9B2"/>
<name>A0A834Z9B2_TETSI</name>
<reference evidence="2 3" key="1">
    <citation type="submission" date="2020-04" db="EMBL/GenBank/DDBJ databases">
        <title>Plant Genome Project.</title>
        <authorList>
            <person name="Zhang R.-G."/>
        </authorList>
    </citation>
    <scope>NUCLEOTIDE SEQUENCE [LARGE SCALE GENOMIC DNA]</scope>
    <source>
        <strain evidence="2">YNK0</strain>
        <tissue evidence="2">Leaf</tissue>
    </source>
</reference>
<sequence>MYQYNCLADFKLAMNERIEFDQGWEFIQKGITRLKNILEGLPEPQFSSEEFMMLYTYPLLCFFHFCSWHDFEIGNFRGNFNLGWGNCSSHLNIHSNSRKDGLQDFRLPFFGKQIQIKACLGGTTPLVRGNQAIMVSDCQTEKSYQFGKKWEGEPSSKQPCSSYDSVDNQPWRPARRFRCRKTRQGSRLQNLISTNPYPILLTRARTEGQCQGLFRKESWEGRIVPQQSRSKRGRLAQTLPREGSMPRPSKLNADRDAGPQSRPTDLLPGKRGPGVEDPFLLDPIFEELGLFTTVCNKHQRSHFSLMKRDKDKRQAPRIHREEDNRKFMIPSTPNPSDLSSVVRELCEQERGHLGGLIVTAEELREIPSSTIPPHDASVTITNANPEMLMVLAGYESDEFFTSPHSSDDEGRVASLLSMDNHDMAKGHLKRKGQGSPGR</sequence>
<dbReference type="EMBL" id="JABCRI010000008">
    <property type="protein sequence ID" value="KAF8401515.1"/>
    <property type="molecule type" value="Genomic_DNA"/>
</dbReference>
<comment type="caution">
    <text evidence="2">The sequence shown here is derived from an EMBL/GenBank/DDBJ whole genome shotgun (WGS) entry which is preliminary data.</text>
</comment>
<keyword evidence="3" id="KW-1185">Reference proteome</keyword>
<organism evidence="2 3">
    <name type="scientific">Tetracentron sinense</name>
    <name type="common">Spur-leaf</name>
    <dbReference type="NCBI Taxonomy" id="13715"/>
    <lineage>
        <taxon>Eukaryota</taxon>
        <taxon>Viridiplantae</taxon>
        <taxon>Streptophyta</taxon>
        <taxon>Embryophyta</taxon>
        <taxon>Tracheophyta</taxon>
        <taxon>Spermatophyta</taxon>
        <taxon>Magnoliopsida</taxon>
        <taxon>Trochodendrales</taxon>
        <taxon>Trochodendraceae</taxon>
        <taxon>Tetracentron</taxon>
    </lineage>
</organism>
<accession>A0A834Z9B2</accession>
<dbReference type="Proteomes" id="UP000655225">
    <property type="component" value="Unassembled WGS sequence"/>
</dbReference>
<proteinExistence type="predicted"/>
<evidence type="ECO:0000313" key="2">
    <source>
        <dbReference type="EMBL" id="KAF8401515.1"/>
    </source>
</evidence>
<gene>
    <name evidence="2" type="ORF">HHK36_012455</name>
</gene>
<feature type="region of interest" description="Disordered" evidence="1">
    <location>
        <begin position="419"/>
        <end position="438"/>
    </location>
</feature>
<evidence type="ECO:0000313" key="3">
    <source>
        <dbReference type="Proteomes" id="UP000655225"/>
    </source>
</evidence>
<feature type="region of interest" description="Disordered" evidence="1">
    <location>
        <begin position="224"/>
        <end position="273"/>
    </location>
</feature>
<evidence type="ECO:0000256" key="1">
    <source>
        <dbReference type="SAM" id="MobiDB-lite"/>
    </source>
</evidence>
<protein>
    <submittedName>
        <fullName evidence="2">Uncharacterized protein</fullName>
    </submittedName>
</protein>